<comment type="caution">
    <text evidence="1">The sequence shown here is derived from an EMBL/GenBank/DDBJ whole genome shotgun (WGS) entry which is preliminary data.</text>
</comment>
<dbReference type="EMBL" id="RCHU02000009">
    <property type="protein sequence ID" value="KAL3580701.1"/>
    <property type="molecule type" value="Genomic_DNA"/>
</dbReference>
<accession>A0ACC4BRM7</accession>
<proteinExistence type="predicted"/>
<name>A0ACC4BRM7_POPAL</name>
<evidence type="ECO:0000313" key="1">
    <source>
        <dbReference type="EMBL" id="KAL3580701.1"/>
    </source>
</evidence>
<dbReference type="Proteomes" id="UP000309997">
    <property type="component" value="Unassembled WGS sequence"/>
</dbReference>
<protein>
    <submittedName>
        <fullName evidence="1">Uncharacterized protein</fullName>
    </submittedName>
</protein>
<keyword evidence="2" id="KW-1185">Reference proteome</keyword>
<sequence>MEFLDSHCLLENEKAELQNSDSTKEIIESAFDLLYLPFDFEYKWANKGYAFVNFTQARAARKFSLSTSYHAGNVSQSNKTSEIACARLRGKGKIERHFEKSIFKHDSNEYLPVSFSPGRDDSMAMVKQRTVVWVECLHGELVYHLSHYKSSRSNNKEFTELEEEDQREEEKGEGFIDDEIETGDKEDDIEGESDNLELEDSVVDVAGEGEGSTKEGLKRNGVKVPTLTAKEKKELASYAHGLGKKLKSQLIGKSGFTDNVATSFIETLEANELLKIKIHRTCPGELEDVVRRLEEATGSVVVGQIGRTVIIYRPSLTKMKAEEKRQQARRVYVRKAPKLMSVPLSRGEPRRFSGHGRRGSGRLDEKHGILVLDDIKNFALRGKVCGF</sequence>
<organism evidence="1 2">
    <name type="scientific">Populus alba</name>
    <name type="common">White poplar</name>
    <dbReference type="NCBI Taxonomy" id="43335"/>
    <lineage>
        <taxon>Eukaryota</taxon>
        <taxon>Viridiplantae</taxon>
        <taxon>Streptophyta</taxon>
        <taxon>Embryophyta</taxon>
        <taxon>Tracheophyta</taxon>
        <taxon>Spermatophyta</taxon>
        <taxon>Magnoliopsida</taxon>
        <taxon>eudicotyledons</taxon>
        <taxon>Gunneridae</taxon>
        <taxon>Pentapetalae</taxon>
        <taxon>rosids</taxon>
        <taxon>fabids</taxon>
        <taxon>Malpighiales</taxon>
        <taxon>Salicaceae</taxon>
        <taxon>Saliceae</taxon>
        <taxon>Populus</taxon>
    </lineage>
</organism>
<reference evidence="1 2" key="1">
    <citation type="journal article" date="2024" name="Plant Biotechnol. J.">
        <title>Genome and CRISPR/Cas9 system of a widespread forest tree (Populus alba) in the world.</title>
        <authorList>
            <person name="Liu Y.J."/>
            <person name="Jiang P.F."/>
            <person name="Han X.M."/>
            <person name="Li X.Y."/>
            <person name="Wang H.M."/>
            <person name="Wang Y.J."/>
            <person name="Wang X.X."/>
            <person name="Zeng Q.Y."/>
        </authorList>
    </citation>
    <scope>NUCLEOTIDE SEQUENCE [LARGE SCALE GENOMIC DNA]</scope>
    <source>
        <strain evidence="2">cv. PAL-ZL1</strain>
    </source>
</reference>
<gene>
    <name evidence="1" type="ORF">D5086_018536</name>
</gene>
<evidence type="ECO:0000313" key="2">
    <source>
        <dbReference type="Proteomes" id="UP000309997"/>
    </source>
</evidence>